<dbReference type="AlphaFoldDB" id="A0A7S3QHX3"/>
<feature type="compositionally biased region" description="Low complexity" evidence="2">
    <location>
        <begin position="578"/>
        <end position="591"/>
    </location>
</feature>
<proteinExistence type="predicted"/>
<evidence type="ECO:0000256" key="1">
    <source>
        <dbReference type="SAM" id="Coils"/>
    </source>
</evidence>
<accession>A0A7S3QHX3</accession>
<dbReference type="CDD" id="cd14809">
    <property type="entry name" value="bZIP_AUREO-like"/>
    <property type="match status" value="1"/>
</dbReference>
<evidence type="ECO:0000256" key="2">
    <source>
        <dbReference type="SAM" id="MobiDB-lite"/>
    </source>
</evidence>
<feature type="compositionally biased region" description="Low complexity" evidence="2">
    <location>
        <begin position="41"/>
        <end position="82"/>
    </location>
</feature>
<name>A0A7S3QHX3_9STRA</name>
<feature type="compositionally biased region" description="Basic residues" evidence="2">
    <location>
        <begin position="95"/>
        <end position="107"/>
    </location>
</feature>
<feature type="compositionally biased region" description="Basic and acidic residues" evidence="2">
    <location>
        <begin position="600"/>
        <end position="609"/>
    </location>
</feature>
<keyword evidence="1" id="KW-0175">Coiled coil</keyword>
<evidence type="ECO:0000313" key="4">
    <source>
        <dbReference type="EMBL" id="CAE0477864.1"/>
    </source>
</evidence>
<protein>
    <recommendedName>
        <fullName evidence="3">PAS domain-containing protein</fullName>
    </recommendedName>
</protein>
<dbReference type="SUPFAM" id="SSF55785">
    <property type="entry name" value="PYP-like sensor domain (PAS domain)"/>
    <property type="match status" value="1"/>
</dbReference>
<feature type="domain" description="PAS" evidence="3">
    <location>
        <begin position="467"/>
        <end position="551"/>
    </location>
</feature>
<feature type="region of interest" description="Disordered" evidence="2">
    <location>
        <begin position="1"/>
        <end position="133"/>
    </location>
</feature>
<dbReference type="Gene3D" id="1.20.5.170">
    <property type="match status" value="1"/>
</dbReference>
<gene>
    <name evidence="4" type="ORF">CDEB00056_LOCUS22717</name>
</gene>
<dbReference type="Pfam" id="PF13426">
    <property type="entry name" value="PAS_9"/>
    <property type="match status" value="1"/>
</dbReference>
<dbReference type="InterPro" id="IPR000014">
    <property type="entry name" value="PAS"/>
</dbReference>
<feature type="region of interest" description="Disordered" evidence="2">
    <location>
        <begin position="569"/>
        <end position="609"/>
    </location>
</feature>
<feature type="compositionally biased region" description="Low complexity" evidence="2">
    <location>
        <begin position="21"/>
        <end position="32"/>
    </location>
</feature>
<organism evidence="4">
    <name type="scientific">Chaetoceros debilis</name>
    <dbReference type="NCBI Taxonomy" id="122233"/>
    <lineage>
        <taxon>Eukaryota</taxon>
        <taxon>Sar</taxon>
        <taxon>Stramenopiles</taxon>
        <taxon>Ochrophyta</taxon>
        <taxon>Bacillariophyta</taxon>
        <taxon>Coscinodiscophyceae</taxon>
        <taxon>Chaetocerotophycidae</taxon>
        <taxon>Chaetocerotales</taxon>
        <taxon>Chaetocerotaceae</taxon>
        <taxon>Chaetoceros</taxon>
    </lineage>
</organism>
<dbReference type="InterPro" id="IPR035965">
    <property type="entry name" value="PAS-like_dom_sf"/>
</dbReference>
<dbReference type="EMBL" id="HBIO01029600">
    <property type="protein sequence ID" value="CAE0477864.1"/>
    <property type="molecule type" value="Transcribed_RNA"/>
</dbReference>
<dbReference type="Gene3D" id="3.30.450.20">
    <property type="entry name" value="PAS domain"/>
    <property type="match status" value="1"/>
</dbReference>
<feature type="coiled-coil region" evidence="1">
    <location>
        <begin position="215"/>
        <end position="263"/>
    </location>
</feature>
<evidence type="ECO:0000259" key="3">
    <source>
        <dbReference type="Pfam" id="PF13426"/>
    </source>
</evidence>
<dbReference type="NCBIfam" id="TIGR00229">
    <property type="entry name" value="sensory_box"/>
    <property type="match status" value="1"/>
</dbReference>
<reference evidence="4" key="1">
    <citation type="submission" date="2021-01" db="EMBL/GenBank/DDBJ databases">
        <authorList>
            <person name="Corre E."/>
            <person name="Pelletier E."/>
            <person name="Niang G."/>
            <person name="Scheremetjew M."/>
            <person name="Finn R."/>
            <person name="Kale V."/>
            <person name="Holt S."/>
            <person name="Cochrane G."/>
            <person name="Meng A."/>
            <person name="Brown T."/>
            <person name="Cohen L."/>
        </authorList>
    </citation>
    <scope>NUCLEOTIDE SEQUENCE</scope>
    <source>
        <strain evidence="4">MM31A-1</strain>
    </source>
</reference>
<sequence>MARPLPPQPKLNGNGGNSLPQQQQQQQTYQSQMLPLASAPQGGRNQNQNNQPQQIQGQGQSQGQLSNTGTGAGTGTNNPGMTQPQASMSMPKPKSNPKRTAQHHQLKDRKNTDTNNDNSNSTTMQMPSPRRHQNVKANIVSSSDTDGELVAAATSIKKSRRSPPAVEIPISINQQLYMPSSISSFIDLDGDIDVDQDHLGLMDGLSSELKPDEQMTEAERALNNRKRNREHARNTRARKKAYLESLKSTLDELCRERDSLYSERAGAASLLLEVQKTRTDVLLSFFALRSSYEKKRQLWSSILDENVNCVMPVTPYRSFPASEVQISKCQRTIMGVDSMIADAASMHVLLHSLVDRSRFPNGKVEFRYTLVAEEAVVSGNQMMARWSMSTTNAIKLGGKKEVKKMGMLCAKFNSAHKIVSIELMFDVMAFMLQLKQSVGANAFTVIPNTVQTCTGSFGKTPMVLTLADRPYTIVQVNEGWENMTGWKAEDVVGKESCKILQGAQTDRSAIGEQMASICFQRPVFTVLTNYTSDGKKFRNFVSLYPLSTDSKITHYLGLTLHLEWLDENEKDKKEKAPESSSSITTTSTTRTTKTKTTKIIKTEGKETGE</sequence>
<feature type="compositionally biased region" description="Low complexity" evidence="2">
    <location>
        <begin position="113"/>
        <end position="123"/>
    </location>
</feature>